<organism evidence="1">
    <name type="scientific">Candidatus Kentrum sp. FW</name>
    <dbReference type="NCBI Taxonomy" id="2126338"/>
    <lineage>
        <taxon>Bacteria</taxon>
        <taxon>Pseudomonadati</taxon>
        <taxon>Pseudomonadota</taxon>
        <taxon>Gammaproteobacteria</taxon>
        <taxon>Candidatus Kentrum</taxon>
    </lineage>
</organism>
<dbReference type="Gene3D" id="3.40.630.30">
    <property type="match status" value="1"/>
</dbReference>
<protein>
    <recommendedName>
        <fullName evidence="2">N-acetyltransferase domain-containing protein</fullName>
    </recommendedName>
</protein>
<dbReference type="InterPro" id="IPR016181">
    <property type="entry name" value="Acyl_CoA_acyltransferase"/>
</dbReference>
<sequence length="190" mass="22386">MNIRILTGNEIDEARTLAYEVLVWEQDWMIPENPTGLRVEKDQLRDAYDPIATWFGIFDGNTLIGCHRICGRLRGYFELEHYHPLPDFIGQSNLVMEGTRLAVKKEYRSSLAVFQLARFEWKHILECGHEFFFTTGSFPRPGVLYARKFDLMKYGEPFRYHEQDPNQVYLFFADRDRLERAIGKLTRIVG</sequence>
<name>A0A450RYL9_9GAMM</name>
<gene>
    <name evidence="1" type="ORF">BECKFW1821A_GA0114235_100638</name>
</gene>
<accession>A0A450RYL9</accession>
<dbReference type="SUPFAM" id="SSF55729">
    <property type="entry name" value="Acyl-CoA N-acyltransferases (Nat)"/>
    <property type="match status" value="1"/>
</dbReference>
<dbReference type="AlphaFoldDB" id="A0A450RYL9"/>
<evidence type="ECO:0000313" key="1">
    <source>
        <dbReference type="EMBL" id="VFJ44297.1"/>
    </source>
</evidence>
<dbReference type="EMBL" id="CAADEW010000006">
    <property type="protein sequence ID" value="VFJ44297.1"/>
    <property type="molecule type" value="Genomic_DNA"/>
</dbReference>
<proteinExistence type="predicted"/>
<evidence type="ECO:0008006" key="2">
    <source>
        <dbReference type="Google" id="ProtNLM"/>
    </source>
</evidence>
<reference evidence="1" key="1">
    <citation type="submission" date="2019-02" db="EMBL/GenBank/DDBJ databases">
        <authorList>
            <person name="Gruber-Vodicka R. H."/>
            <person name="Seah K. B. B."/>
        </authorList>
    </citation>
    <scope>NUCLEOTIDE SEQUENCE</scope>
    <source>
        <strain evidence="1">BECK_BZ15</strain>
    </source>
</reference>